<comment type="caution">
    <text evidence="1">The sequence shown here is derived from an EMBL/GenBank/DDBJ whole genome shotgun (WGS) entry which is preliminary data.</text>
</comment>
<evidence type="ECO:0000313" key="2">
    <source>
        <dbReference type="Proteomes" id="UP000276133"/>
    </source>
</evidence>
<reference evidence="1 2" key="1">
    <citation type="journal article" date="2018" name="Sci. Rep.">
        <title>Genomic signatures of local adaptation to the degree of environmental predictability in rotifers.</title>
        <authorList>
            <person name="Franch-Gras L."/>
            <person name="Hahn C."/>
            <person name="Garcia-Roger E.M."/>
            <person name="Carmona M.J."/>
            <person name="Serra M."/>
            <person name="Gomez A."/>
        </authorList>
    </citation>
    <scope>NUCLEOTIDE SEQUENCE [LARGE SCALE GENOMIC DNA]</scope>
    <source>
        <strain evidence="1">HYR1</strain>
    </source>
</reference>
<keyword evidence="2" id="KW-1185">Reference proteome</keyword>
<gene>
    <name evidence="1" type="ORF">BpHYR1_008692</name>
</gene>
<accession>A0A3M7RHL3</accession>
<protein>
    <submittedName>
        <fullName evidence="1">Uncharacterized protein</fullName>
    </submittedName>
</protein>
<dbReference type="EMBL" id="REGN01003355">
    <property type="protein sequence ID" value="RNA23066.1"/>
    <property type="molecule type" value="Genomic_DNA"/>
</dbReference>
<name>A0A3M7RHL3_BRAPC</name>
<proteinExistence type="predicted"/>
<dbReference type="Proteomes" id="UP000276133">
    <property type="component" value="Unassembled WGS sequence"/>
</dbReference>
<organism evidence="1 2">
    <name type="scientific">Brachionus plicatilis</name>
    <name type="common">Marine rotifer</name>
    <name type="synonym">Brachionus muelleri</name>
    <dbReference type="NCBI Taxonomy" id="10195"/>
    <lineage>
        <taxon>Eukaryota</taxon>
        <taxon>Metazoa</taxon>
        <taxon>Spiralia</taxon>
        <taxon>Gnathifera</taxon>
        <taxon>Rotifera</taxon>
        <taxon>Eurotatoria</taxon>
        <taxon>Monogononta</taxon>
        <taxon>Pseudotrocha</taxon>
        <taxon>Ploima</taxon>
        <taxon>Brachionidae</taxon>
        <taxon>Brachionus</taxon>
    </lineage>
</organism>
<dbReference type="AlphaFoldDB" id="A0A3M7RHL3"/>
<sequence>MCKGKDLSRERIWFFGIVERFKKPEKCENLVQKLEYKNIARPDIYKVVAKFKAEEVDLRISSAKINKWQIEVSVNFFVIKTY</sequence>
<evidence type="ECO:0000313" key="1">
    <source>
        <dbReference type="EMBL" id="RNA23066.1"/>
    </source>
</evidence>